<dbReference type="PATRIC" id="fig|423471.3.peg.4676"/>
<keyword evidence="5" id="KW-0793">Thylakoid</keyword>
<dbReference type="InterPro" id="IPR038676">
    <property type="entry name" value="Psb28_c1_sf"/>
</dbReference>
<dbReference type="GeneID" id="88768344"/>
<dbReference type="Proteomes" id="UP000003477">
    <property type="component" value="Unassembled WGS sequence"/>
</dbReference>
<evidence type="ECO:0000256" key="3">
    <source>
        <dbReference type="ARBA" id="ARBA00023136"/>
    </source>
</evidence>
<dbReference type="InterPro" id="IPR005610">
    <property type="entry name" value="PSII_Psb28_class-1"/>
</dbReference>
<dbReference type="RefSeq" id="WP_007307711.1">
    <property type="nucleotide sequence ID" value="NZ_AESD01000739.1"/>
</dbReference>
<reference evidence="7 8" key="1">
    <citation type="journal article" date="2011" name="Front. Microbiol.">
        <title>Two Strains of Crocosphaera watsonii with Highly Conserved Genomes are Distinguished by Strain-Specific Features.</title>
        <authorList>
            <person name="Bench S.R."/>
            <person name="Ilikchyan I.N."/>
            <person name="Tripp H.J."/>
            <person name="Zehr J.P."/>
        </authorList>
    </citation>
    <scope>NUCLEOTIDE SEQUENCE [LARGE SCALE GENOMIC DNA]</scope>
    <source>
        <strain evidence="7 8">WH 0003</strain>
    </source>
</reference>
<keyword evidence="3 5" id="KW-0472">Membrane</keyword>
<proteinExistence type="inferred from homology"/>
<comment type="similarity">
    <text evidence="5 6">Belongs to the Psb28 family.</text>
</comment>
<evidence type="ECO:0000256" key="2">
    <source>
        <dbReference type="ARBA" id="ARBA00022531"/>
    </source>
</evidence>
<comment type="subcellular location">
    <subcellularLocation>
        <location evidence="5">Cellular thylakoid membrane</location>
        <topology evidence="5">Peripheral membrane protein</topology>
        <orientation evidence="5">Cytoplasmic side</orientation>
    </subcellularLocation>
    <subcellularLocation>
        <location evidence="1">Membrane</location>
        <topology evidence="1">Peripheral membrane protein</topology>
    </subcellularLocation>
</comment>
<evidence type="ECO:0000256" key="5">
    <source>
        <dbReference type="HAMAP-Rule" id="MF_01370"/>
    </source>
</evidence>
<organism evidence="7 8">
    <name type="scientific">Crocosphaera watsonii WH 0003</name>
    <dbReference type="NCBI Taxonomy" id="423471"/>
    <lineage>
        <taxon>Bacteria</taxon>
        <taxon>Bacillati</taxon>
        <taxon>Cyanobacteriota</taxon>
        <taxon>Cyanophyceae</taxon>
        <taxon>Oscillatoriophycideae</taxon>
        <taxon>Chroococcales</taxon>
        <taxon>Aphanothecaceae</taxon>
        <taxon>Crocosphaera</taxon>
    </lineage>
</organism>
<name>G5JC26_CROWT</name>
<comment type="caution">
    <text evidence="7">The sequence shown here is derived from an EMBL/GenBank/DDBJ whole genome shotgun (WGS) entry which is preliminary data.</text>
</comment>
<dbReference type="GO" id="GO:0015979">
    <property type="term" value="P:photosynthesis"/>
    <property type="evidence" value="ECO:0007669"/>
    <property type="project" value="UniProtKB-UniRule"/>
</dbReference>
<evidence type="ECO:0000256" key="4">
    <source>
        <dbReference type="ARBA" id="ARBA00023276"/>
    </source>
</evidence>
<evidence type="ECO:0000313" key="8">
    <source>
        <dbReference type="Proteomes" id="UP000003477"/>
    </source>
</evidence>
<dbReference type="AlphaFoldDB" id="G5JC26"/>
<evidence type="ECO:0000256" key="6">
    <source>
        <dbReference type="RuleBase" id="RU003509"/>
    </source>
</evidence>
<keyword evidence="4 5" id="KW-0604">Photosystem II</keyword>
<dbReference type="GO" id="GO:0031676">
    <property type="term" value="C:plasma membrane-derived thylakoid membrane"/>
    <property type="evidence" value="ECO:0007669"/>
    <property type="project" value="UniProtKB-SubCell"/>
</dbReference>
<dbReference type="PANTHER" id="PTHR34963:SF2">
    <property type="entry name" value="PHOTOSYSTEM II REACTION CENTER PSB28 PROTEIN, CHLOROPLASTIC"/>
    <property type="match status" value="1"/>
</dbReference>
<dbReference type="Pfam" id="PF03912">
    <property type="entry name" value="Psb28"/>
    <property type="match status" value="1"/>
</dbReference>
<dbReference type="EMBL" id="AESD01000739">
    <property type="protein sequence ID" value="EHJ10266.1"/>
    <property type="molecule type" value="Genomic_DNA"/>
</dbReference>
<evidence type="ECO:0000256" key="1">
    <source>
        <dbReference type="ARBA" id="ARBA00004170"/>
    </source>
</evidence>
<evidence type="ECO:0000313" key="7">
    <source>
        <dbReference type="EMBL" id="EHJ10266.1"/>
    </source>
</evidence>
<sequence length="111" mass="12629">MAQIQFSRGVSETVIPDIRLTRGKKGDSGTATFRFDSPKIFDAQSTDDITGMYLVDEEGEIVTNEVKGKFVNGKPTSIEAFLIMNSQDEWDRFMRFMERYGKENGLEFVKS</sequence>
<keyword evidence="2 5" id="KW-0602">Photosynthesis</keyword>
<dbReference type="NCBIfam" id="TIGR03047">
    <property type="entry name" value="PS_II_psb28"/>
    <property type="match status" value="1"/>
</dbReference>
<comment type="subunit">
    <text evidence="5">Part of the photosystem II complex.</text>
</comment>
<dbReference type="GO" id="GO:0009654">
    <property type="term" value="C:photosystem II oxygen evolving complex"/>
    <property type="evidence" value="ECO:0007669"/>
    <property type="project" value="InterPro"/>
</dbReference>
<dbReference type="PANTHER" id="PTHR34963">
    <property type="match status" value="1"/>
</dbReference>
<protein>
    <recommendedName>
        <fullName evidence="5 6">Photosystem II reaction center Psb28 protein</fullName>
    </recommendedName>
    <alternativeName>
        <fullName evidence="5">Photosystem II 13 kDa protein</fullName>
    </alternativeName>
    <alternativeName>
        <fullName evidence="5">Photosystem II reaction center W protein</fullName>
    </alternativeName>
</protein>
<dbReference type="Gene3D" id="2.40.30.220">
    <property type="entry name" value="Photosystem II Psb28"/>
    <property type="match status" value="1"/>
</dbReference>
<gene>
    <name evidence="5" type="primary">psb28</name>
    <name evidence="7" type="ORF">CWATWH0003_4987</name>
</gene>
<dbReference type="HAMAP" id="MF_01370">
    <property type="entry name" value="PSII_Psb28"/>
    <property type="match status" value="1"/>
</dbReference>
<accession>G5JC26</accession>